<dbReference type="EMBL" id="LFJN01000050">
    <property type="protein sequence ID" value="KPI34778.1"/>
    <property type="molecule type" value="Genomic_DNA"/>
</dbReference>
<dbReference type="InterPro" id="IPR001578">
    <property type="entry name" value="Peptidase_C12_UCH"/>
</dbReference>
<evidence type="ECO:0000313" key="12">
    <source>
        <dbReference type="Proteomes" id="UP000038010"/>
    </source>
</evidence>
<evidence type="ECO:0000256" key="6">
    <source>
        <dbReference type="ARBA" id="ARBA00022807"/>
    </source>
</evidence>
<keyword evidence="5 8" id="KW-0378">Hydrolase</keyword>
<dbReference type="EC" id="3.4.19.12" evidence="8"/>
<feature type="domain" description="UCH catalytic" evidence="10">
    <location>
        <begin position="36"/>
        <end position="332"/>
    </location>
</feature>
<evidence type="ECO:0000256" key="7">
    <source>
        <dbReference type="PROSITE-ProRule" id="PRU01393"/>
    </source>
</evidence>
<dbReference type="Gene3D" id="3.40.532.10">
    <property type="entry name" value="Peptidase C12, ubiquitin carboxyl-terminal hydrolase"/>
    <property type="match status" value="1"/>
</dbReference>
<reference evidence="11 12" key="1">
    <citation type="submission" date="2015-06" db="EMBL/GenBank/DDBJ databases">
        <title>Draft genome of the ant-associated black yeast Phialophora attae CBS 131958.</title>
        <authorList>
            <person name="Moreno L.F."/>
            <person name="Stielow B.J."/>
            <person name="de Hoog S."/>
            <person name="Vicente V.A."/>
            <person name="Weiss V.A."/>
            <person name="de Vries M."/>
            <person name="Cruz L.M."/>
            <person name="Souza E.M."/>
        </authorList>
    </citation>
    <scope>NUCLEOTIDE SEQUENCE [LARGE SCALE GENOMIC DNA]</scope>
    <source>
        <strain evidence="11 12">CBS 131958</strain>
    </source>
</reference>
<protein>
    <recommendedName>
        <fullName evidence="8">Ubiquitin carboxyl-terminal hydrolase</fullName>
        <ecNumber evidence="8">3.4.19.12</ecNumber>
    </recommendedName>
</protein>
<dbReference type="OrthoDB" id="427186at2759"/>
<dbReference type="RefSeq" id="XP_017994741.1">
    <property type="nucleotide sequence ID" value="XM_018138950.1"/>
</dbReference>
<evidence type="ECO:0000256" key="8">
    <source>
        <dbReference type="RuleBase" id="RU361215"/>
    </source>
</evidence>
<comment type="caution">
    <text evidence="11">The sequence shown here is derived from an EMBL/GenBank/DDBJ whole genome shotgun (WGS) entry which is preliminary data.</text>
</comment>
<dbReference type="SUPFAM" id="SSF54001">
    <property type="entry name" value="Cysteine proteinases"/>
    <property type="match status" value="1"/>
</dbReference>
<dbReference type="VEuPathDB" id="FungiDB:AB675_10195"/>
<dbReference type="Pfam" id="PF01088">
    <property type="entry name" value="Peptidase_C12"/>
    <property type="match status" value="2"/>
</dbReference>
<evidence type="ECO:0000313" key="11">
    <source>
        <dbReference type="EMBL" id="KPI34778.1"/>
    </source>
</evidence>
<evidence type="ECO:0000256" key="5">
    <source>
        <dbReference type="ARBA" id="ARBA00022801"/>
    </source>
</evidence>
<comment type="catalytic activity">
    <reaction evidence="1 8">
        <text>Thiol-dependent hydrolysis of ester, thioester, amide, peptide and isopeptide bonds formed by the C-terminal Gly of ubiquitin (a 76-residue protein attached to proteins as an intracellular targeting signal).</text>
        <dbReference type="EC" id="3.4.19.12"/>
    </reaction>
</comment>
<dbReference type="GO" id="GO:0004843">
    <property type="term" value="F:cysteine-type deubiquitinase activity"/>
    <property type="evidence" value="ECO:0007669"/>
    <property type="project" value="UniProtKB-EC"/>
</dbReference>
<dbReference type="GO" id="GO:0016579">
    <property type="term" value="P:protein deubiquitination"/>
    <property type="evidence" value="ECO:0007669"/>
    <property type="project" value="TreeGrafter"/>
</dbReference>
<evidence type="ECO:0000256" key="9">
    <source>
        <dbReference type="SAM" id="MobiDB-lite"/>
    </source>
</evidence>
<dbReference type="STRING" id="1664694.A0A0N0NHN7"/>
<dbReference type="InterPro" id="IPR038765">
    <property type="entry name" value="Papain-like_cys_pep_sf"/>
</dbReference>
<evidence type="ECO:0000256" key="4">
    <source>
        <dbReference type="ARBA" id="ARBA00022786"/>
    </source>
</evidence>
<comment type="caution">
    <text evidence="7">Lacks conserved residue(s) required for the propagation of feature annotation.</text>
</comment>
<dbReference type="AlphaFoldDB" id="A0A0N0NHN7"/>
<evidence type="ECO:0000256" key="2">
    <source>
        <dbReference type="ARBA" id="ARBA00009326"/>
    </source>
</evidence>
<keyword evidence="4 8" id="KW-0833">Ubl conjugation pathway</keyword>
<evidence type="ECO:0000256" key="1">
    <source>
        <dbReference type="ARBA" id="ARBA00000707"/>
    </source>
</evidence>
<dbReference type="PRINTS" id="PR00707">
    <property type="entry name" value="UBCTHYDRLASE"/>
</dbReference>
<accession>A0A0N0NHN7</accession>
<keyword evidence="3 8" id="KW-0645">Protease</keyword>
<keyword evidence="12" id="KW-1185">Reference proteome</keyword>
<evidence type="ECO:0000259" key="10">
    <source>
        <dbReference type="PROSITE" id="PS52048"/>
    </source>
</evidence>
<sequence length="334" mass="35473">MATTSTKLPSNGTNGHTKSSTSQHGNVGIDENGKKTFIPLENNPALLTPLAHRLGLHPSLAFHDLYSFTEPDLIAIVPRPALALLFVWPCTWGANEWHAEDVVREREGLSKEAERLGKTEQELLGEVKAGVKGVPVWFRQDVEHACGLMGIIHCALNVPAALMNQLALDTSSGTKPNGEGATTVGSPILAPDSILSTLRSISLQHQPTQSPADVDARAALISQSTEIEKLHTEAAISDGGGSNVPALGEEPGHAFIAFVRDEEGSVWELDGARSGPKLLGKIGQDEDLLSPAALQLGPLPYIERQAARKEEISMEGGTVVNAVEFSCTVLAPSE</sequence>
<dbReference type="PROSITE" id="PS52048">
    <property type="entry name" value="UCH_DOMAIN"/>
    <property type="match status" value="1"/>
</dbReference>
<dbReference type="GO" id="GO:0006511">
    <property type="term" value="P:ubiquitin-dependent protein catabolic process"/>
    <property type="evidence" value="ECO:0007669"/>
    <property type="project" value="UniProtKB-UniRule"/>
</dbReference>
<gene>
    <name evidence="11" type="ORF">AB675_10195</name>
</gene>
<feature type="compositionally biased region" description="Polar residues" evidence="9">
    <location>
        <begin position="1"/>
        <end position="25"/>
    </location>
</feature>
<dbReference type="GeneID" id="28730830"/>
<dbReference type="Proteomes" id="UP000038010">
    <property type="component" value="Unassembled WGS sequence"/>
</dbReference>
<proteinExistence type="inferred from homology"/>
<comment type="similarity">
    <text evidence="2 7 8">Belongs to the peptidase C12 family.</text>
</comment>
<dbReference type="PANTHER" id="PTHR10589">
    <property type="entry name" value="UBIQUITIN CARBOXYL-TERMINAL HYDROLASE"/>
    <property type="match status" value="1"/>
</dbReference>
<dbReference type="PANTHER" id="PTHR10589:SF17">
    <property type="entry name" value="UBIQUITIN CARBOXYL-TERMINAL HYDROLASE"/>
    <property type="match status" value="1"/>
</dbReference>
<feature type="region of interest" description="Disordered" evidence="9">
    <location>
        <begin position="1"/>
        <end position="33"/>
    </location>
</feature>
<name>A0A0N0NHN7_9EURO</name>
<evidence type="ECO:0000256" key="3">
    <source>
        <dbReference type="ARBA" id="ARBA00022670"/>
    </source>
</evidence>
<dbReference type="InterPro" id="IPR036959">
    <property type="entry name" value="Peptidase_C12_UCH_sf"/>
</dbReference>
<dbReference type="GO" id="GO:0005737">
    <property type="term" value="C:cytoplasm"/>
    <property type="evidence" value="ECO:0007669"/>
    <property type="project" value="TreeGrafter"/>
</dbReference>
<organism evidence="11 12">
    <name type="scientific">Cyphellophora attinorum</name>
    <dbReference type="NCBI Taxonomy" id="1664694"/>
    <lineage>
        <taxon>Eukaryota</taxon>
        <taxon>Fungi</taxon>
        <taxon>Dikarya</taxon>
        <taxon>Ascomycota</taxon>
        <taxon>Pezizomycotina</taxon>
        <taxon>Eurotiomycetes</taxon>
        <taxon>Chaetothyriomycetidae</taxon>
        <taxon>Chaetothyriales</taxon>
        <taxon>Cyphellophoraceae</taxon>
        <taxon>Cyphellophora</taxon>
    </lineage>
</organism>
<keyword evidence="6 8" id="KW-0788">Thiol protease</keyword>